<feature type="signal peptide" evidence="3">
    <location>
        <begin position="1"/>
        <end position="19"/>
    </location>
</feature>
<comment type="caution">
    <text evidence="5">The sequence shown here is derived from an EMBL/GenBank/DDBJ whole genome shotgun (WGS) entry which is preliminary data.</text>
</comment>
<reference evidence="6" key="2">
    <citation type="submission" date="2023-07" db="EMBL/GenBank/DDBJ databases">
        <title>Description of novel Chryseobacterium sp. strain C-2.</title>
        <authorList>
            <person name="Saticioglu I.B."/>
        </authorList>
    </citation>
    <scope>NUCLEOTIDE SEQUENCE [LARGE SCALE GENOMIC DNA]</scope>
    <source>
        <strain evidence="6">C-2</strain>
    </source>
</reference>
<proteinExistence type="predicted"/>
<evidence type="ECO:0000313" key="7">
    <source>
        <dbReference type="Proteomes" id="UP001107960"/>
    </source>
</evidence>
<dbReference type="Proteomes" id="UP000603715">
    <property type="component" value="Unassembled WGS sequence"/>
</dbReference>
<keyword evidence="2" id="KW-0677">Repeat</keyword>
<dbReference type="RefSeq" id="WP_191181095.1">
    <property type="nucleotide sequence ID" value="NZ_JACXXP010000038.1"/>
</dbReference>
<dbReference type="PANTHER" id="PTHR47566:SF1">
    <property type="entry name" value="PROTEIN NUD1"/>
    <property type="match status" value="1"/>
</dbReference>
<evidence type="ECO:0000256" key="3">
    <source>
        <dbReference type="SAM" id="SignalP"/>
    </source>
</evidence>
<dbReference type="Gene3D" id="3.80.10.10">
    <property type="entry name" value="Ribonuclease Inhibitor"/>
    <property type="match status" value="1"/>
</dbReference>
<dbReference type="EMBL" id="JACXXP010000038">
    <property type="protein sequence ID" value="MBD3906699.1"/>
    <property type="molecule type" value="Genomic_DNA"/>
</dbReference>
<keyword evidence="1" id="KW-0433">Leucine-rich repeat</keyword>
<organism evidence="5 7">
    <name type="scientific">Chryseobacterium muglaense</name>
    <dbReference type="NCBI Taxonomy" id="2893752"/>
    <lineage>
        <taxon>Bacteria</taxon>
        <taxon>Pseudomonadati</taxon>
        <taxon>Bacteroidota</taxon>
        <taxon>Flavobacteriia</taxon>
        <taxon>Flavobacteriales</taxon>
        <taxon>Weeksellaceae</taxon>
        <taxon>Chryseobacterium group</taxon>
        <taxon>Chryseobacterium</taxon>
    </lineage>
</organism>
<dbReference type="SUPFAM" id="SSF52058">
    <property type="entry name" value="L domain-like"/>
    <property type="match status" value="1"/>
</dbReference>
<evidence type="ECO:0000256" key="2">
    <source>
        <dbReference type="ARBA" id="ARBA00022737"/>
    </source>
</evidence>
<evidence type="ECO:0000313" key="5">
    <source>
        <dbReference type="EMBL" id="MCC9036653.1"/>
    </source>
</evidence>
<dbReference type="GO" id="GO:0035591">
    <property type="term" value="F:signaling adaptor activity"/>
    <property type="evidence" value="ECO:0007669"/>
    <property type="project" value="TreeGrafter"/>
</dbReference>
<keyword evidence="6" id="KW-1185">Reference proteome</keyword>
<reference evidence="4" key="3">
    <citation type="submission" date="2024-05" db="EMBL/GenBank/DDBJ databases">
        <title>Description of novel Chryseobacterium sp. strain C-2.</title>
        <authorList>
            <person name="Saticioglu I.B."/>
        </authorList>
    </citation>
    <scope>NUCLEOTIDE SEQUENCE</scope>
    <source>
        <strain evidence="4">C-2</strain>
    </source>
</reference>
<evidence type="ECO:0000313" key="6">
    <source>
        <dbReference type="Proteomes" id="UP000603715"/>
    </source>
</evidence>
<gene>
    <name evidence="4" type="ORF">IEW27_19125</name>
    <name evidence="5" type="ORF">LNP80_20825</name>
</gene>
<accession>A0A9Q3YTL5</accession>
<dbReference type="PANTHER" id="PTHR47566">
    <property type="match status" value="1"/>
</dbReference>
<dbReference type="InterPro" id="IPR001611">
    <property type="entry name" value="Leu-rich_rpt"/>
</dbReference>
<feature type="chain" id="PRO_5040499277" evidence="3">
    <location>
        <begin position="20"/>
        <end position="211"/>
    </location>
</feature>
<keyword evidence="3" id="KW-0732">Signal</keyword>
<reference evidence="5" key="1">
    <citation type="submission" date="2021-11" db="EMBL/GenBank/DDBJ databases">
        <title>Description of novel Chryseobacterium species.</title>
        <authorList>
            <person name="Saticioglu I.B."/>
            <person name="Ay H."/>
            <person name="Altun S."/>
            <person name="Duman M."/>
        </authorList>
    </citation>
    <scope>NUCLEOTIDE SEQUENCE</scope>
    <source>
        <strain evidence="5">C-39</strain>
    </source>
</reference>
<evidence type="ECO:0000256" key="1">
    <source>
        <dbReference type="ARBA" id="ARBA00022614"/>
    </source>
</evidence>
<dbReference type="Proteomes" id="UP001107960">
    <property type="component" value="Unassembled WGS sequence"/>
</dbReference>
<dbReference type="InterPro" id="IPR052574">
    <property type="entry name" value="CDIRP"/>
</dbReference>
<dbReference type="EMBL" id="JAJJML010000001">
    <property type="protein sequence ID" value="MCC9036653.1"/>
    <property type="molecule type" value="Genomic_DNA"/>
</dbReference>
<protein>
    <submittedName>
        <fullName evidence="5">Leucine-rich repeat domain-containing protein</fullName>
    </submittedName>
</protein>
<name>A0A9Q3YTL5_9FLAO</name>
<dbReference type="AlphaFoldDB" id="A0A9Q3YTL5"/>
<dbReference type="InterPro" id="IPR032675">
    <property type="entry name" value="LRR_dom_sf"/>
</dbReference>
<dbReference type="PROSITE" id="PS51450">
    <property type="entry name" value="LRR"/>
    <property type="match status" value="2"/>
</dbReference>
<evidence type="ECO:0000313" key="4">
    <source>
        <dbReference type="EMBL" id="MBD3906699.1"/>
    </source>
</evidence>
<sequence>MKCKIITLLFMISAIHFFSCQNLVFKDKNLEKAVVENFDLNKDGFINQLEAEGVENLFAVKKGITMTDDLMYFKNAKMILLDNNSISNIFVKNLNKLELFSCAKCKTSTFTAENLNSLFSLFLDNNQITDISLKSTSGIDQLTISLNKLKAIDLSSLKYLRKLNIEHNQIQQLDISKNLNLERLNVIGNPLTESDIKKSTNNVTIFGLEKK</sequence>